<protein>
    <submittedName>
        <fullName evidence="11">Putative transposase</fullName>
    </submittedName>
</protein>
<dbReference type="PANTHER" id="PTHR30405:SF25">
    <property type="entry name" value="RNA-GUIDED DNA ENDONUCLEASE INSQ-RELATED"/>
    <property type="match status" value="1"/>
</dbReference>
<keyword evidence="4" id="KW-0479">Metal-binding</keyword>
<dbReference type="GO" id="GO:0032196">
    <property type="term" value="P:transposition"/>
    <property type="evidence" value="ECO:0007669"/>
    <property type="project" value="UniProtKB-KW"/>
</dbReference>
<organism evidence="11 12">
    <name type="scientific">Anaeromicropila populeti</name>
    <dbReference type="NCBI Taxonomy" id="37658"/>
    <lineage>
        <taxon>Bacteria</taxon>
        <taxon>Bacillati</taxon>
        <taxon>Bacillota</taxon>
        <taxon>Clostridia</taxon>
        <taxon>Lachnospirales</taxon>
        <taxon>Lachnospiraceae</taxon>
        <taxon>Anaeromicropila</taxon>
    </lineage>
</organism>
<dbReference type="Proteomes" id="UP000199659">
    <property type="component" value="Unassembled WGS sequence"/>
</dbReference>
<dbReference type="EMBL" id="FOYZ01000023">
    <property type="protein sequence ID" value="SFS07876.1"/>
    <property type="molecule type" value="Genomic_DNA"/>
</dbReference>
<keyword evidence="6" id="KW-0238">DNA-binding</keyword>
<evidence type="ECO:0000256" key="6">
    <source>
        <dbReference type="ARBA" id="ARBA00023125"/>
    </source>
</evidence>
<reference evidence="11 12" key="1">
    <citation type="submission" date="2016-10" db="EMBL/GenBank/DDBJ databases">
        <authorList>
            <person name="de Groot N.N."/>
        </authorList>
    </citation>
    <scope>NUCLEOTIDE SEQUENCE [LARGE SCALE GENOMIC DNA]</scope>
    <source>
        <strain evidence="11 12">743A</strain>
    </source>
</reference>
<feature type="domain" description="Probable transposase IS891/IS1136/IS1341" evidence="8">
    <location>
        <begin position="170"/>
        <end position="278"/>
    </location>
</feature>
<feature type="domain" description="Cas12f1-like TNB" evidence="9">
    <location>
        <begin position="290"/>
        <end position="358"/>
    </location>
</feature>
<dbReference type="GO" id="GO:0006310">
    <property type="term" value="P:DNA recombination"/>
    <property type="evidence" value="ECO:0007669"/>
    <property type="project" value="UniProtKB-KW"/>
</dbReference>
<dbReference type="PANTHER" id="PTHR30405">
    <property type="entry name" value="TRANSPOSASE"/>
    <property type="match status" value="1"/>
</dbReference>
<dbReference type="InterPro" id="IPR021027">
    <property type="entry name" value="Transposase_put_HTH"/>
</dbReference>
<accession>A0A1I6LWQ7</accession>
<dbReference type="InterPro" id="IPR051399">
    <property type="entry name" value="RNA-guided_DNA_endo/Transpos"/>
</dbReference>
<sequence length="369" mass="42795">MIMEKAYQYRIYPNKQQKIQIAKTFGCVRFVYNHYLDARIKAYKSDKTTLNYYDCANDLKNMKSQYDWLKEVDSTALQSSLRDLDSAYQKFFKEHTGYPKFKSKKTHRFSYKAKCVNGNIQYLGKYIKLPKLGTVKTKNTLVPQGRILSATISQEPSGKYYVSLCCTDIVIKELPATNKHIGIDLGIKEFAITSDGIKIPNQKYLQQSLKKLAKLQKELSRKAKGSSNWNKARIQVAKLQEHIANQRKDYLHQLSTDLIRKYGIICIEDLQVKNMIKNHKLARNIADVSWSEFTRQLEYKAKWYSKQVVRVDKWFASSQICSCCGNQFPITKDLSVREWICPNCNTELDRDINAAINILNEGLRMLSVT</sequence>
<evidence type="ECO:0000256" key="2">
    <source>
        <dbReference type="ARBA" id="ARBA00011044"/>
    </source>
</evidence>
<dbReference type="InterPro" id="IPR010095">
    <property type="entry name" value="Cas12f1-like_TNB"/>
</dbReference>
<evidence type="ECO:0000313" key="12">
    <source>
        <dbReference type="Proteomes" id="UP000199659"/>
    </source>
</evidence>
<comment type="similarity">
    <text evidence="1">In the C-terminal section; belongs to the transposase 35 family.</text>
</comment>
<dbReference type="Pfam" id="PF01385">
    <property type="entry name" value="OrfB_IS605"/>
    <property type="match status" value="1"/>
</dbReference>
<evidence type="ECO:0000256" key="5">
    <source>
        <dbReference type="ARBA" id="ARBA00022833"/>
    </source>
</evidence>
<dbReference type="STRING" id="37658.SAMN05661086_03625"/>
<comment type="similarity">
    <text evidence="2">In the N-terminal section; belongs to the transposase 2 family.</text>
</comment>
<feature type="domain" description="Transposase putative helix-turn-helix" evidence="10">
    <location>
        <begin position="1"/>
        <end position="47"/>
    </location>
</feature>
<evidence type="ECO:0000256" key="1">
    <source>
        <dbReference type="ARBA" id="ARBA00008761"/>
    </source>
</evidence>
<dbReference type="NCBIfam" id="TIGR01766">
    <property type="entry name" value="IS200/IS605 family accessory protein TnpB-like domain"/>
    <property type="match status" value="1"/>
</dbReference>
<dbReference type="NCBIfam" id="NF040570">
    <property type="entry name" value="guided_TnpB"/>
    <property type="match status" value="1"/>
</dbReference>
<dbReference type="Pfam" id="PF07282">
    <property type="entry name" value="Cas12f1-like_TNB"/>
    <property type="match status" value="1"/>
</dbReference>
<evidence type="ECO:0000259" key="8">
    <source>
        <dbReference type="Pfam" id="PF01385"/>
    </source>
</evidence>
<dbReference type="GO" id="GO:0046872">
    <property type="term" value="F:metal ion binding"/>
    <property type="evidence" value="ECO:0007669"/>
    <property type="project" value="UniProtKB-KW"/>
</dbReference>
<evidence type="ECO:0000256" key="7">
    <source>
        <dbReference type="ARBA" id="ARBA00023172"/>
    </source>
</evidence>
<gene>
    <name evidence="11" type="ORF">SAMN05661086_03625</name>
</gene>
<dbReference type="GO" id="GO:0003677">
    <property type="term" value="F:DNA binding"/>
    <property type="evidence" value="ECO:0007669"/>
    <property type="project" value="UniProtKB-KW"/>
</dbReference>
<keyword evidence="5" id="KW-0862">Zinc</keyword>
<name>A0A1I6LWQ7_9FIRM</name>
<dbReference type="InterPro" id="IPR001959">
    <property type="entry name" value="Transposase"/>
</dbReference>
<evidence type="ECO:0000259" key="10">
    <source>
        <dbReference type="Pfam" id="PF12323"/>
    </source>
</evidence>
<evidence type="ECO:0000259" key="9">
    <source>
        <dbReference type="Pfam" id="PF07282"/>
    </source>
</evidence>
<keyword evidence="3" id="KW-0815">Transposition</keyword>
<dbReference type="NCBIfam" id="NF038281">
    <property type="entry name" value="IS200_TnpB"/>
    <property type="match status" value="1"/>
</dbReference>
<evidence type="ECO:0000256" key="3">
    <source>
        <dbReference type="ARBA" id="ARBA00022578"/>
    </source>
</evidence>
<evidence type="ECO:0000313" key="11">
    <source>
        <dbReference type="EMBL" id="SFS07876.1"/>
    </source>
</evidence>
<keyword evidence="12" id="KW-1185">Reference proteome</keyword>
<keyword evidence="7" id="KW-0233">DNA recombination</keyword>
<evidence type="ECO:0000256" key="4">
    <source>
        <dbReference type="ARBA" id="ARBA00022723"/>
    </source>
</evidence>
<dbReference type="InterPro" id="IPR053522">
    <property type="entry name" value="RNA-guided_endonuclease_TnpB"/>
</dbReference>
<dbReference type="Pfam" id="PF12323">
    <property type="entry name" value="HTH_OrfB_IS605"/>
    <property type="match status" value="1"/>
</dbReference>
<proteinExistence type="inferred from homology"/>
<dbReference type="AlphaFoldDB" id="A0A1I6LWQ7"/>